<organism evidence="1 2">
    <name type="scientific">Listeria innocua ATCC 33091</name>
    <dbReference type="NCBI Taxonomy" id="1002366"/>
    <lineage>
        <taxon>Bacteria</taxon>
        <taxon>Bacillati</taxon>
        <taxon>Bacillota</taxon>
        <taxon>Bacilli</taxon>
        <taxon>Bacillales</taxon>
        <taxon>Listeriaceae</taxon>
        <taxon>Listeria</taxon>
    </lineage>
</organism>
<dbReference type="EMBL" id="AGCN01000014">
    <property type="protein sequence ID" value="EHN62294.1"/>
    <property type="molecule type" value="Genomic_DNA"/>
</dbReference>
<reference evidence="1 2" key="1">
    <citation type="submission" date="2011-08" db="EMBL/GenBank/DDBJ databases">
        <authorList>
            <person name="Weinstock G."/>
            <person name="Sodergren E."/>
            <person name="Clifton S."/>
            <person name="Fulton L."/>
            <person name="Fulton B."/>
            <person name="Courtney L."/>
            <person name="Fronick C."/>
            <person name="Harrison M."/>
            <person name="Strong C."/>
            <person name="Farmer C."/>
            <person name="Delahaunty K."/>
            <person name="Markovic C."/>
            <person name="Hall O."/>
            <person name="Minx P."/>
            <person name="Tomlinson C."/>
            <person name="Mitreva M."/>
            <person name="Hou S."/>
            <person name="Chen J."/>
            <person name="Wollam A."/>
            <person name="Pepin K.H."/>
            <person name="Johnson M."/>
            <person name="Bhonagiri V."/>
            <person name="Zhang X."/>
            <person name="Suruliraj S."/>
            <person name="Warren W."/>
            <person name="Chinwalla A."/>
            <person name="Mardis E.R."/>
            <person name="Wilson R.K."/>
        </authorList>
    </citation>
    <scope>NUCLEOTIDE SEQUENCE [LARGE SCALE GENOMIC DNA]</scope>
    <source>
        <strain evidence="1 2">ATCC 33091</strain>
    </source>
</reference>
<dbReference type="Proteomes" id="UP000003597">
    <property type="component" value="Unassembled WGS sequence"/>
</dbReference>
<dbReference type="GO" id="GO:0005829">
    <property type="term" value="C:cytosol"/>
    <property type="evidence" value="ECO:0007669"/>
    <property type="project" value="TreeGrafter"/>
</dbReference>
<name>A0AB72ZBQ0_LISIO</name>
<dbReference type="InterPro" id="IPR000944">
    <property type="entry name" value="Tscrpt_reg_Rrf2"/>
</dbReference>
<proteinExistence type="predicted"/>
<comment type="caution">
    <text evidence="1">The sequence shown here is derived from an EMBL/GenBank/DDBJ whole genome shotgun (WGS) entry which is preliminary data.</text>
</comment>
<dbReference type="PROSITE" id="PS51197">
    <property type="entry name" value="HTH_RRF2_2"/>
    <property type="match status" value="1"/>
</dbReference>
<accession>A0AB72ZBQ0</accession>
<dbReference type="GO" id="GO:0003700">
    <property type="term" value="F:DNA-binding transcription factor activity"/>
    <property type="evidence" value="ECO:0007669"/>
    <property type="project" value="TreeGrafter"/>
</dbReference>
<dbReference type="PANTHER" id="PTHR33221:SF9">
    <property type="entry name" value="RRF2 FAMILY PROTEIN"/>
    <property type="match status" value="1"/>
</dbReference>
<dbReference type="SUPFAM" id="SSF46785">
    <property type="entry name" value="Winged helix' DNA-binding domain"/>
    <property type="match status" value="1"/>
</dbReference>
<dbReference type="InterPro" id="IPR036390">
    <property type="entry name" value="WH_DNA-bd_sf"/>
</dbReference>
<gene>
    <name evidence="1" type="ORF">HMPREF0557_00849</name>
</gene>
<dbReference type="PANTHER" id="PTHR33221">
    <property type="entry name" value="WINGED HELIX-TURN-HELIX TRANSCRIPTIONAL REGULATOR, RRF2 FAMILY"/>
    <property type="match status" value="1"/>
</dbReference>
<sequence>MGRGRIFIMKLSKSMDQVFCIMTMLYTQKVDVPISSVTIHHRLRDSSPSYISKILRKLVVSGLINSVSGNNGGFTLAKDPEEINLLDIVEAVEGKIDTYPDSDLIHTVFSDYHEFAESGIHTITSAFRNADKEYANYLYSQKLSVLVEQVIGKERTTIIDWNEA</sequence>
<dbReference type="InterPro" id="IPR030489">
    <property type="entry name" value="TR_Rrf2-type_CS"/>
</dbReference>
<dbReference type="PROSITE" id="PS01332">
    <property type="entry name" value="HTH_RRF2_1"/>
    <property type="match status" value="1"/>
</dbReference>
<evidence type="ECO:0000313" key="1">
    <source>
        <dbReference type="EMBL" id="EHN62294.1"/>
    </source>
</evidence>
<keyword evidence="2" id="KW-1185">Reference proteome</keyword>
<dbReference type="FunFam" id="1.10.10.10:FF:000743">
    <property type="entry name" value="Rrf2 family transcriptional regulator"/>
    <property type="match status" value="1"/>
</dbReference>
<protein>
    <submittedName>
        <fullName evidence="1">Transcriptional regulator, Rrf2 family</fullName>
    </submittedName>
</protein>
<dbReference type="InterPro" id="IPR036388">
    <property type="entry name" value="WH-like_DNA-bd_sf"/>
</dbReference>
<evidence type="ECO:0000313" key="2">
    <source>
        <dbReference type="Proteomes" id="UP000003597"/>
    </source>
</evidence>
<dbReference type="AlphaFoldDB" id="A0AB72ZBQ0"/>
<dbReference type="Gene3D" id="1.10.10.10">
    <property type="entry name" value="Winged helix-like DNA-binding domain superfamily/Winged helix DNA-binding domain"/>
    <property type="match status" value="1"/>
</dbReference>
<dbReference type="Pfam" id="PF02082">
    <property type="entry name" value="Rrf2"/>
    <property type="match status" value="1"/>
</dbReference>